<feature type="transmembrane region" description="Helical" evidence="1">
    <location>
        <begin position="21"/>
        <end position="39"/>
    </location>
</feature>
<dbReference type="Proteomes" id="UP001156140">
    <property type="component" value="Unassembled WGS sequence"/>
</dbReference>
<feature type="transmembrane region" description="Helical" evidence="1">
    <location>
        <begin position="324"/>
        <end position="342"/>
    </location>
</feature>
<keyword evidence="1" id="KW-0472">Membrane</keyword>
<proteinExistence type="predicted"/>
<dbReference type="RefSeq" id="WP_281735736.1">
    <property type="nucleotide sequence ID" value="NZ_JAKETQ010000001.1"/>
</dbReference>
<organism evidence="2 3">
    <name type="scientific">Paradevosia shaoguanensis</name>
    <dbReference type="NCBI Taxonomy" id="1335043"/>
    <lineage>
        <taxon>Bacteria</taxon>
        <taxon>Pseudomonadati</taxon>
        <taxon>Pseudomonadota</taxon>
        <taxon>Alphaproteobacteria</taxon>
        <taxon>Hyphomicrobiales</taxon>
        <taxon>Devosiaceae</taxon>
        <taxon>Paradevosia</taxon>
    </lineage>
</organism>
<comment type="caution">
    <text evidence="2">The sequence shown here is derived from an EMBL/GenBank/DDBJ whole genome shotgun (WGS) entry which is preliminary data.</text>
</comment>
<evidence type="ECO:0000313" key="3">
    <source>
        <dbReference type="Proteomes" id="UP001156140"/>
    </source>
</evidence>
<name>A0AA41QMD0_9HYPH</name>
<accession>A0AA41QMD0</accession>
<feature type="transmembrane region" description="Helical" evidence="1">
    <location>
        <begin position="290"/>
        <end position="312"/>
    </location>
</feature>
<dbReference type="EMBL" id="JALAZD010000001">
    <property type="protein sequence ID" value="MCI0127103.1"/>
    <property type="molecule type" value="Genomic_DNA"/>
</dbReference>
<feature type="transmembrane region" description="Helical" evidence="1">
    <location>
        <begin position="221"/>
        <end position="246"/>
    </location>
</feature>
<evidence type="ECO:0000313" key="2">
    <source>
        <dbReference type="EMBL" id="MCI0127103.1"/>
    </source>
</evidence>
<feature type="transmembrane region" description="Helical" evidence="1">
    <location>
        <begin position="104"/>
        <end position="122"/>
    </location>
</feature>
<evidence type="ECO:0000256" key="1">
    <source>
        <dbReference type="SAM" id="Phobius"/>
    </source>
</evidence>
<keyword evidence="1" id="KW-1133">Transmembrane helix</keyword>
<dbReference type="InterPro" id="IPR025291">
    <property type="entry name" value="DUF4153"/>
</dbReference>
<keyword evidence="3" id="KW-1185">Reference proteome</keyword>
<dbReference type="AlphaFoldDB" id="A0AA41QMD0"/>
<keyword evidence="1" id="KW-0812">Transmembrane</keyword>
<feature type="transmembrane region" description="Helical" evidence="1">
    <location>
        <begin position="258"/>
        <end position="278"/>
    </location>
</feature>
<gene>
    <name evidence="2" type="ORF">ML536_09720</name>
</gene>
<reference evidence="2" key="1">
    <citation type="submission" date="2022-03" db="EMBL/GenBank/DDBJ databases">
        <title>The complete genome sequence of a Methyloterrigena soli.</title>
        <authorList>
            <person name="Zi Z."/>
        </authorList>
    </citation>
    <scope>NUCLEOTIDE SEQUENCE</scope>
    <source>
        <strain evidence="2">M48</strain>
    </source>
</reference>
<dbReference type="Pfam" id="PF13687">
    <property type="entry name" value="DUF4153"/>
    <property type="match status" value="1"/>
</dbReference>
<feature type="transmembrane region" description="Helical" evidence="1">
    <location>
        <begin position="51"/>
        <end position="70"/>
    </location>
</feature>
<feature type="transmembrane region" description="Helical" evidence="1">
    <location>
        <begin position="349"/>
        <end position="368"/>
    </location>
</feature>
<sequence length="579" mass="63225">MHLREWLDRLAPDLIATLRRFPFASLLLLCTTAAILAMLNEFVSISDEFSWRVIGGLATGAVFATAGVLFHESRPEARIAGLLLGYVVPLAAIALFQVTDADWFVPWALPVISILWLSVSAFTRRDTPLETEQQRFWWLNHQAAATALIAAVAFLLIALGLAAIERSLSILFGLESQDFFYRWVLPVIGFLFTPLYWLATNPRLEAFDPQSLRQPDLIARATGSLGQFVLTPLLLAYALILLAYTLQIIVTQSLPQGMLGWMVLGFVTTGAATWLLLYPPFMRERLLVRIFRRTWFWLTVIPLVLYAVAVGVRVGAYGLTPDRMMLVMGGIWSGLLTLLFLLRRGDIRLIPGLAGAILLLFSFGPWNFERLPISSQAAVLDALLTKGGVTGPNAKPDWTPEEGARATSAMSYLFYSPAGEGDLQRVLAAHGVTYTPSGRGLDQLLEEIGADTAPDAAPGYINAARDPAQFIDIAATPYLVGRVATYVAGNPELAGLAFKLEAQTLTVSSATGGSTAIDLISWLGRNDREVLADPVIDFTLGSAKYRYVIEMATLAPNADGSRNVTYLDGTLFADTRPAN</sequence>
<feature type="transmembrane region" description="Helical" evidence="1">
    <location>
        <begin position="179"/>
        <end position="200"/>
    </location>
</feature>
<protein>
    <submittedName>
        <fullName evidence="2">DUF4153 domain-containing protein</fullName>
    </submittedName>
</protein>
<feature type="transmembrane region" description="Helical" evidence="1">
    <location>
        <begin position="143"/>
        <end position="164"/>
    </location>
</feature>
<feature type="transmembrane region" description="Helical" evidence="1">
    <location>
        <begin position="77"/>
        <end position="98"/>
    </location>
</feature>